<evidence type="ECO:0000313" key="2">
    <source>
        <dbReference type="Proteomes" id="UP000054018"/>
    </source>
</evidence>
<dbReference type="AlphaFoldDB" id="A0A0D0A0Z0"/>
<accession>A0A0D0A0Z0</accession>
<protein>
    <submittedName>
        <fullName evidence="1">Uncharacterized protein</fullName>
    </submittedName>
</protein>
<organism evidence="1 2">
    <name type="scientific">Pisolithus microcarpus 441</name>
    <dbReference type="NCBI Taxonomy" id="765257"/>
    <lineage>
        <taxon>Eukaryota</taxon>
        <taxon>Fungi</taxon>
        <taxon>Dikarya</taxon>
        <taxon>Basidiomycota</taxon>
        <taxon>Agaricomycotina</taxon>
        <taxon>Agaricomycetes</taxon>
        <taxon>Agaricomycetidae</taxon>
        <taxon>Boletales</taxon>
        <taxon>Sclerodermatineae</taxon>
        <taxon>Pisolithaceae</taxon>
        <taxon>Pisolithus</taxon>
    </lineage>
</organism>
<dbReference type="OrthoDB" id="10504593at2759"/>
<reference evidence="2" key="2">
    <citation type="submission" date="2015-01" db="EMBL/GenBank/DDBJ databases">
        <title>Evolutionary Origins and Diversification of the Mycorrhizal Mutualists.</title>
        <authorList>
            <consortium name="DOE Joint Genome Institute"/>
            <consortium name="Mycorrhizal Genomics Consortium"/>
            <person name="Kohler A."/>
            <person name="Kuo A."/>
            <person name="Nagy L.G."/>
            <person name="Floudas D."/>
            <person name="Copeland A."/>
            <person name="Barry K.W."/>
            <person name="Cichocki N."/>
            <person name="Veneault-Fourrey C."/>
            <person name="LaButti K."/>
            <person name="Lindquist E.A."/>
            <person name="Lipzen A."/>
            <person name="Lundell T."/>
            <person name="Morin E."/>
            <person name="Murat C."/>
            <person name="Riley R."/>
            <person name="Ohm R."/>
            <person name="Sun H."/>
            <person name="Tunlid A."/>
            <person name="Henrissat B."/>
            <person name="Grigoriev I.V."/>
            <person name="Hibbett D.S."/>
            <person name="Martin F."/>
        </authorList>
    </citation>
    <scope>NUCLEOTIDE SEQUENCE [LARGE SCALE GENOMIC DNA]</scope>
    <source>
        <strain evidence="2">441</strain>
    </source>
</reference>
<keyword evidence="2" id="KW-1185">Reference proteome</keyword>
<dbReference type="Proteomes" id="UP000054018">
    <property type="component" value="Unassembled WGS sequence"/>
</dbReference>
<reference evidence="1 2" key="1">
    <citation type="submission" date="2014-04" db="EMBL/GenBank/DDBJ databases">
        <authorList>
            <consortium name="DOE Joint Genome Institute"/>
            <person name="Kuo A."/>
            <person name="Kohler A."/>
            <person name="Costa M.D."/>
            <person name="Nagy L.G."/>
            <person name="Floudas D."/>
            <person name="Copeland A."/>
            <person name="Barry K.W."/>
            <person name="Cichocki N."/>
            <person name="Veneault-Fourrey C."/>
            <person name="LaButti K."/>
            <person name="Lindquist E.A."/>
            <person name="Lipzen A."/>
            <person name="Lundell T."/>
            <person name="Morin E."/>
            <person name="Murat C."/>
            <person name="Sun H."/>
            <person name="Tunlid A."/>
            <person name="Henrissat B."/>
            <person name="Grigoriev I.V."/>
            <person name="Hibbett D.S."/>
            <person name="Martin F."/>
            <person name="Nordberg H.P."/>
            <person name="Cantor M.N."/>
            <person name="Hua S.X."/>
        </authorList>
    </citation>
    <scope>NUCLEOTIDE SEQUENCE [LARGE SCALE GENOMIC DNA]</scope>
    <source>
        <strain evidence="1 2">441</strain>
    </source>
</reference>
<proteinExistence type="predicted"/>
<sequence>MNDKESRSALVLKKKLDEHQDVLNRLQARLSKKDFSDPHAPFVIKVRNKSYGDPIKDVAEQILEGILQTDNAGPISVEVTLPPPKKGRKTKVDVLQAFISEFGFPSSIERDTMIITV</sequence>
<gene>
    <name evidence="1" type="ORF">PISMIDRAFT_152489</name>
</gene>
<dbReference type="HOGENOM" id="CLU_2085716_0_0_1"/>
<evidence type="ECO:0000313" key="1">
    <source>
        <dbReference type="EMBL" id="KIK28072.1"/>
    </source>
</evidence>
<name>A0A0D0A0Z0_9AGAM</name>
<dbReference type="EMBL" id="KN833694">
    <property type="protein sequence ID" value="KIK28072.1"/>
    <property type="molecule type" value="Genomic_DNA"/>
</dbReference>